<sequence>MASDSSIDLTPEFLAEMIKSVGVGVGIYTKDGQYVYVNESYAELFNVTSSALVGEPLWEIVSEIDADKFKTYWMSFQDNETRKAETVHRYNGQEVPVATVTTQRSINGTTYHFGTIKDISERKAHERELKRQNERLESFAGVISHDLRNPLNVAQGYIDLLQTDIDRDELHLVDTALDRMNVLITELLELAQSRNIGEMRSVSIKIVAKQAWQSVDTQQASLSLPETNPQILANNSRLQQLFENLLRNAIEHGGPGVNVVIETTSDGFYIADDGSGIPESEHDRIFETGYTTNDSGTGFGLSIVQQITSGHDWSLQVRKSSEGGARFEITDVEFATQ</sequence>
<dbReference type="Pfam" id="PF00512">
    <property type="entry name" value="HisKA"/>
    <property type="match status" value="1"/>
</dbReference>
<dbReference type="Gene3D" id="3.30.450.20">
    <property type="entry name" value="PAS domain"/>
    <property type="match status" value="1"/>
</dbReference>
<dbReference type="InterPro" id="IPR035965">
    <property type="entry name" value="PAS-like_dom_sf"/>
</dbReference>
<dbReference type="SMART" id="SM00387">
    <property type="entry name" value="HATPase_c"/>
    <property type="match status" value="1"/>
</dbReference>
<keyword evidence="10" id="KW-1185">Reference proteome</keyword>
<dbReference type="InterPro" id="IPR036890">
    <property type="entry name" value="HATPase_C_sf"/>
</dbReference>
<dbReference type="AlphaFoldDB" id="Q18GH7"/>
<evidence type="ECO:0000256" key="1">
    <source>
        <dbReference type="ARBA" id="ARBA00000085"/>
    </source>
</evidence>
<reference evidence="9 10" key="1">
    <citation type="journal article" date="2006" name="BMC Genomics">
        <title>The genome of the square archaeon Haloquadratum walsbyi: life at the limits of water activity.</title>
        <authorList>
            <person name="Bolhuis H.H."/>
            <person name="Palm P.P."/>
            <person name="Wende A.W."/>
            <person name="Falb M.M."/>
            <person name="Rampp M.M."/>
            <person name="Rodriguez-Valera F.F."/>
            <person name="Pfeiffer F.F."/>
            <person name="Oesterhelt D.D."/>
        </authorList>
    </citation>
    <scope>NUCLEOTIDE SEQUENCE [LARGE SCALE GENOMIC DNA]</scope>
    <source>
        <strain evidence="10">DSM 16790 / HBSQ001</strain>
    </source>
</reference>
<dbReference type="CDD" id="cd00075">
    <property type="entry name" value="HATPase"/>
    <property type="match status" value="1"/>
</dbReference>
<dbReference type="InterPro" id="IPR003594">
    <property type="entry name" value="HATPase_dom"/>
</dbReference>
<dbReference type="PROSITE" id="PS50109">
    <property type="entry name" value="HIS_KIN"/>
    <property type="match status" value="1"/>
</dbReference>
<gene>
    <name evidence="9" type="ordered locus">HQ_2814A</name>
</gene>
<comment type="catalytic activity">
    <reaction evidence="1">
        <text>ATP + protein L-histidine = ADP + protein N-phospho-L-histidine.</text>
        <dbReference type="EC" id="2.7.13.3"/>
    </reaction>
</comment>
<evidence type="ECO:0000256" key="2">
    <source>
        <dbReference type="ARBA" id="ARBA00012438"/>
    </source>
</evidence>
<name>Q18GH7_HALWD</name>
<accession>Q18GH7</accession>
<dbReference type="GO" id="GO:0000155">
    <property type="term" value="F:phosphorelay sensor kinase activity"/>
    <property type="evidence" value="ECO:0007669"/>
    <property type="project" value="InterPro"/>
</dbReference>
<keyword evidence="6" id="KW-0902">Two-component regulatory system</keyword>
<dbReference type="NCBIfam" id="TIGR00229">
    <property type="entry name" value="sensory_box"/>
    <property type="match status" value="1"/>
</dbReference>
<dbReference type="InterPro" id="IPR004358">
    <property type="entry name" value="Sig_transdc_His_kin-like_C"/>
</dbReference>
<evidence type="ECO:0000259" key="7">
    <source>
        <dbReference type="PROSITE" id="PS50109"/>
    </source>
</evidence>
<keyword evidence="3" id="KW-0597">Phosphoprotein</keyword>
<dbReference type="EMBL" id="AM180088">
    <property type="protein sequence ID" value="CAJ52921.1"/>
    <property type="molecule type" value="Genomic_DNA"/>
</dbReference>
<proteinExistence type="predicted"/>
<dbReference type="HOGENOM" id="CLU_000445_114_58_2"/>
<evidence type="ECO:0000313" key="10">
    <source>
        <dbReference type="Proteomes" id="UP000001975"/>
    </source>
</evidence>
<dbReference type="CDD" id="cd00082">
    <property type="entry name" value="HisKA"/>
    <property type="match status" value="1"/>
</dbReference>
<evidence type="ECO:0000256" key="3">
    <source>
        <dbReference type="ARBA" id="ARBA00022553"/>
    </source>
</evidence>
<dbReference type="PRINTS" id="PR00344">
    <property type="entry name" value="BCTRLSENSOR"/>
</dbReference>
<evidence type="ECO:0000256" key="5">
    <source>
        <dbReference type="ARBA" id="ARBA00022777"/>
    </source>
</evidence>
<dbReference type="SMART" id="SM00388">
    <property type="entry name" value="HisKA"/>
    <property type="match status" value="1"/>
</dbReference>
<feature type="domain" description="Histidine kinase" evidence="7">
    <location>
        <begin position="142"/>
        <end position="330"/>
    </location>
</feature>
<dbReference type="Pfam" id="PF02518">
    <property type="entry name" value="HATPase_c"/>
    <property type="match status" value="1"/>
</dbReference>
<dbReference type="SMART" id="SM00091">
    <property type="entry name" value="PAS"/>
    <property type="match status" value="1"/>
</dbReference>
<dbReference type="InterPro" id="IPR000014">
    <property type="entry name" value="PAS"/>
</dbReference>
<evidence type="ECO:0000313" key="9">
    <source>
        <dbReference type="EMBL" id="CAJ52921.1"/>
    </source>
</evidence>
<dbReference type="Pfam" id="PF08448">
    <property type="entry name" value="PAS_4"/>
    <property type="match status" value="1"/>
</dbReference>
<dbReference type="CDD" id="cd00130">
    <property type="entry name" value="PAS"/>
    <property type="match status" value="1"/>
</dbReference>
<keyword evidence="5 9" id="KW-0418">Kinase</keyword>
<dbReference type="SUPFAM" id="SSF47384">
    <property type="entry name" value="Homodimeric domain of signal transducing histidine kinase"/>
    <property type="match status" value="1"/>
</dbReference>
<dbReference type="InterPro" id="IPR036097">
    <property type="entry name" value="HisK_dim/P_sf"/>
</dbReference>
<dbReference type="PANTHER" id="PTHR43711">
    <property type="entry name" value="TWO-COMPONENT HISTIDINE KINASE"/>
    <property type="match status" value="1"/>
</dbReference>
<dbReference type="KEGG" id="hwa:HQ_2814A"/>
<dbReference type="eggNOG" id="arCOG02331">
    <property type="taxonomic scope" value="Archaea"/>
</dbReference>
<dbReference type="GeneID" id="4193143"/>
<dbReference type="PANTHER" id="PTHR43711:SF1">
    <property type="entry name" value="HISTIDINE KINASE 1"/>
    <property type="match status" value="1"/>
</dbReference>
<evidence type="ECO:0000256" key="6">
    <source>
        <dbReference type="ARBA" id="ARBA00023012"/>
    </source>
</evidence>
<dbReference type="InterPro" id="IPR005467">
    <property type="entry name" value="His_kinase_dom"/>
</dbReference>
<dbReference type="Gene3D" id="1.10.287.130">
    <property type="match status" value="1"/>
</dbReference>
<dbReference type="InterPro" id="IPR003661">
    <property type="entry name" value="HisK_dim/P_dom"/>
</dbReference>
<keyword evidence="4 9" id="KW-0808">Transferase</keyword>
<dbReference type="EC" id="2.7.13.3" evidence="2"/>
<dbReference type="RefSeq" id="WP_011572034.1">
    <property type="nucleotide sequence ID" value="NC_008212.1"/>
</dbReference>
<feature type="domain" description="PAS" evidence="8">
    <location>
        <begin position="10"/>
        <end position="70"/>
    </location>
</feature>
<dbReference type="Gene3D" id="3.30.565.10">
    <property type="entry name" value="Histidine kinase-like ATPase, C-terminal domain"/>
    <property type="match status" value="1"/>
</dbReference>
<evidence type="ECO:0000256" key="4">
    <source>
        <dbReference type="ARBA" id="ARBA00022679"/>
    </source>
</evidence>
<dbReference type="Proteomes" id="UP000001975">
    <property type="component" value="Chromosome"/>
</dbReference>
<organism evidence="9 10">
    <name type="scientific">Haloquadratum walsbyi (strain DSM 16790 / HBSQ001)</name>
    <dbReference type="NCBI Taxonomy" id="362976"/>
    <lineage>
        <taxon>Archaea</taxon>
        <taxon>Methanobacteriati</taxon>
        <taxon>Methanobacteriota</taxon>
        <taxon>Stenosarchaea group</taxon>
        <taxon>Halobacteria</taxon>
        <taxon>Halobacteriales</taxon>
        <taxon>Haloferacaceae</taxon>
        <taxon>Haloquadratum</taxon>
    </lineage>
</organism>
<evidence type="ECO:0000259" key="8">
    <source>
        <dbReference type="PROSITE" id="PS50112"/>
    </source>
</evidence>
<dbReference type="SUPFAM" id="SSF55785">
    <property type="entry name" value="PYP-like sensor domain (PAS domain)"/>
    <property type="match status" value="1"/>
</dbReference>
<dbReference type="PROSITE" id="PS50112">
    <property type="entry name" value="PAS"/>
    <property type="match status" value="1"/>
</dbReference>
<dbReference type="SUPFAM" id="SSF55874">
    <property type="entry name" value="ATPase domain of HSP90 chaperone/DNA topoisomerase II/histidine kinase"/>
    <property type="match status" value="1"/>
</dbReference>
<dbReference type="InterPro" id="IPR050736">
    <property type="entry name" value="Sensor_HK_Regulatory"/>
</dbReference>
<dbReference type="InterPro" id="IPR013656">
    <property type="entry name" value="PAS_4"/>
</dbReference>
<protein>
    <recommendedName>
        <fullName evidence="2">histidine kinase</fullName>
        <ecNumber evidence="2">2.7.13.3</ecNumber>
    </recommendedName>
</protein>